<dbReference type="PANTHER" id="PTHR11002:SF76">
    <property type="entry name" value="CARBONIC ANHYDRASE"/>
    <property type="match status" value="1"/>
</dbReference>
<dbReference type="GO" id="GO:0008270">
    <property type="term" value="F:zinc ion binding"/>
    <property type="evidence" value="ECO:0007669"/>
    <property type="project" value="UniProtKB-UniRule"/>
</dbReference>
<evidence type="ECO:0000256" key="8">
    <source>
        <dbReference type="RuleBase" id="RU003956"/>
    </source>
</evidence>
<dbReference type="SUPFAM" id="SSF53056">
    <property type="entry name" value="beta-carbonic anhydrase, cab"/>
    <property type="match status" value="1"/>
</dbReference>
<dbReference type="InterPro" id="IPR045066">
    <property type="entry name" value="Beta_CA_cladeB"/>
</dbReference>
<dbReference type="AlphaFoldDB" id="A0A1X0Y0I2"/>
<dbReference type="PANTHER" id="PTHR11002">
    <property type="entry name" value="CARBONIC ANHYDRASE"/>
    <property type="match status" value="1"/>
</dbReference>
<evidence type="ECO:0000256" key="1">
    <source>
        <dbReference type="ARBA" id="ARBA00006217"/>
    </source>
</evidence>
<dbReference type="Proteomes" id="UP000193136">
    <property type="component" value="Unassembled WGS sequence"/>
</dbReference>
<evidence type="ECO:0000256" key="4">
    <source>
        <dbReference type="ARBA" id="ARBA00022833"/>
    </source>
</evidence>
<evidence type="ECO:0000256" key="7">
    <source>
        <dbReference type="PIRSR" id="PIRSR601765-1"/>
    </source>
</evidence>
<evidence type="ECO:0000313" key="9">
    <source>
        <dbReference type="EMBL" id="ORJ58701.1"/>
    </source>
</evidence>
<dbReference type="PROSITE" id="PS00705">
    <property type="entry name" value="PROK_CO2_ANHYDRASE_2"/>
    <property type="match status" value="1"/>
</dbReference>
<dbReference type="InterPro" id="IPR036874">
    <property type="entry name" value="Carbonic_anhydrase_sf"/>
</dbReference>
<dbReference type="PROSITE" id="PS00704">
    <property type="entry name" value="PROK_CO2_ANHYDRASE_1"/>
    <property type="match status" value="1"/>
</dbReference>
<keyword evidence="3 7" id="KW-0479">Metal-binding</keyword>
<gene>
    <name evidence="9" type="ORF">B5V00_11400</name>
</gene>
<evidence type="ECO:0000256" key="6">
    <source>
        <dbReference type="ARBA" id="ARBA00048348"/>
    </source>
</evidence>
<dbReference type="EC" id="4.2.1.1" evidence="2 8"/>
<feature type="binding site" evidence="7">
    <location>
        <position position="100"/>
    </location>
    <ligand>
        <name>Zn(2+)</name>
        <dbReference type="ChEBI" id="CHEBI:29105"/>
    </ligand>
</feature>
<comment type="cofactor">
    <cofactor evidence="7">
        <name>Zn(2+)</name>
        <dbReference type="ChEBI" id="CHEBI:29105"/>
    </cofactor>
    <text evidence="7">Binds 1 zinc ion per subunit.</text>
</comment>
<reference evidence="9 10" key="1">
    <citation type="submission" date="2017-03" db="EMBL/GenBank/DDBJ databases">
        <title>Genome sequence of Geothermobacter sp. EPR-M, Deep-Sea Iron Reducer.</title>
        <authorList>
            <person name="Tully B."/>
            <person name="Savalia P."/>
            <person name="Abuyen K."/>
            <person name="Baughan C."/>
            <person name="Romero E."/>
            <person name="Ronkowski C."/>
            <person name="Torres B."/>
            <person name="Tremblay J."/>
            <person name="Trujillo A."/>
            <person name="Tyler M."/>
            <person name="Perez-Rodriguez I."/>
            <person name="Amend J."/>
        </authorList>
    </citation>
    <scope>NUCLEOTIDE SEQUENCE [LARGE SCALE GENOMIC DNA]</scope>
    <source>
        <strain evidence="9 10">EPR-M</strain>
    </source>
</reference>
<dbReference type="STRING" id="1969733.B5V00_11400"/>
<dbReference type="InterPro" id="IPR015892">
    <property type="entry name" value="Carbonic_anhydrase_CS"/>
</dbReference>
<evidence type="ECO:0000313" key="10">
    <source>
        <dbReference type="Proteomes" id="UP000193136"/>
    </source>
</evidence>
<feature type="binding site" evidence="7">
    <location>
        <position position="103"/>
    </location>
    <ligand>
        <name>Zn(2+)</name>
        <dbReference type="ChEBI" id="CHEBI:29105"/>
    </ligand>
</feature>
<keyword evidence="5 8" id="KW-0456">Lyase</keyword>
<organism evidence="9 10">
    <name type="scientific">Geothermobacter hydrogeniphilus</name>
    <dbReference type="NCBI Taxonomy" id="1969733"/>
    <lineage>
        <taxon>Bacteria</taxon>
        <taxon>Pseudomonadati</taxon>
        <taxon>Thermodesulfobacteriota</taxon>
        <taxon>Desulfuromonadia</taxon>
        <taxon>Desulfuromonadales</taxon>
        <taxon>Geothermobacteraceae</taxon>
        <taxon>Geothermobacter</taxon>
    </lineage>
</organism>
<accession>A0A1X0Y0I2</accession>
<dbReference type="CDD" id="cd00884">
    <property type="entry name" value="beta_CA_cladeB"/>
    <property type="match status" value="1"/>
</dbReference>
<comment type="similarity">
    <text evidence="1 8">Belongs to the beta-class carbonic anhydrase family.</text>
</comment>
<evidence type="ECO:0000256" key="5">
    <source>
        <dbReference type="ARBA" id="ARBA00023239"/>
    </source>
</evidence>
<feature type="binding site" evidence="7">
    <location>
        <position position="39"/>
    </location>
    <ligand>
        <name>Zn(2+)</name>
        <dbReference type="ChEBI" id="CHEBI:29105"/>
    </ligand>
</feature>
<dbReference type="OrthoDB" id="9797527at2"/>
<dbReference type="Gene3D" id="3.40.1050.10">
    <property type="entry name" value="Carbonic anhydrase"/>
    <property type="match status" value="1"/>
</dbReference>
<dbReference type="InterPro" id="IPR001765">
    <property type="entry name" value="Carbonic_anhydrase"/>
</dbReference>
<comment type="caution">
    <text evidence="9">The sequence shown here is derived from an EMBL/GenBank/DDBJ whole genome shotgun (WGS) entry which is preliminary data.</text>
</comment>
<dbReference type="GO" id="GO:0004089">
    <property type="term" value="F:carbonate dehydratase activity"/>
    <property type="evidence" value="ECO:0007669"/>
    <property type="project" value="UniProtKB-UniRule"/>
</dbReference>
<dbReference type="RefSeq" id="WP_085010930.1">
    <property type="nucleotide sequence ID" value="NZ_NAAD01000014.1"/>
</dbReference>
<keyword evidence="10" id="KW-1185">Reference proteome</keyword>
<comment type="function">
    <text evidence="8">Reversible hydration of carbon dioxide.</text>
</comment>
<sequence>MEKLFKGIMKFRRDEFVSHRELFCTLGREQNPHTLFIGCSDSRVVPNLITRTRPGELFMVRNVANIVPPYRQTEEFVATTSAIEYAVKVLEVESIVVCGHSNCGGCAALHKNGEELADLPHVRKWLEVSREVPARVARLAVEKTPAEREWLTERVNVLVQMKNLLSYPFIAERVRQGTLEILGWHYIIETGEIYNFNDQLGVFELIDQAESD</sequence>
<dbReference type="Pfam" id="PF00484">
    <property type="entry name" value="Pro_CA"/>
    <property type="match status" value="1"/>
</dbReference>
<protein>
    <recommendedName>
        <fullName evidence="2 8">Carbonic anhydrase</fullName>
        <ecNumber evidence="2 8">4.2.1.1</ecNumber>
    </recommendedName>
    <alternativeName>
        <fullName evidence="8">Carbonate dehydratase</fullName>
    </alternativeName>
</protein>
<keyword evidence="4 7" id="KW-0862">Zinc</keyword>
<name>A0A1X0Y0I2_9BACT</name>
<comment type="catalytic activity">
    <reaction evidence="6 8">
        <text>hydrogencarbonate + H(+) = CO2 + H2O</text>
        <dbReference type="Rhea" id="RHEA:10748"/>
        <dbReference type="ChEBI" id="CHEBI:15377"/>
        <dbReference type="ChEBI" id="CHEBI:15378"/>
        <dbReference type="ChEBI" id="CHEBI:16526"/>
        <dbReference type="ChEBI" id="CHEBI:17544"/>
        <dbReference type="EC" id="4.2.1.1"/>
    </reaction>
</comment>
<dbReference type="GO" id="GO:0015976">
    <property type="term" value="P:carbon utilization"/>
    <property type="evidence" value="ECO:0007669"/>
    <property type="project" value="InterPro"/>
</dbReference>
<evidence type="ECO:0000256" key="3">
    <source>
        <dbReference type="ARBA" id="ARBA00022723"/>
    </source>
</evidence>
<evidence type="ECO:0000256" key="2">
    <source>
        <dbReference type="ARBA" id="ARBA00012925"/>
    </source>
</evidence>
<dbReference type="EMBL" id="NAAD01000014">
    <property type="protein sequence ID" value="ORJ58701.1"/>
    <property type="molecule type" value="Genomic_DNA"/>
</dbReference>
<feature type="binding site" evidence="7">
    <location>
        <position position="41"/>
    </location>
    <ligand>
        <name>Zn(2+)</name>
        <dbReference type="ChEBI" id="CHEBI:29105"/>
    </ligand>
</feature>
<dbReference type="SMART" id="SM00947">
    <property type="entry name" value="Pro_CA"/>
    <property type="match status" value="1"/>
</dbReference>
<proteinExistence type="inferred from homology"/>